<dbReference type="SUPFAM" id="SSF55785">
    <property type="entry name" value="PYP-like sensor domain (PAS domain)"/>
    <property type="match status" value="1"/>
</dbReference>
<accession>A0A4R6WPJ9</accession>
<evidence type="ECO:0000313" key="2">
    <source>
        <dbReference type="Proteomes" id="UP000295783"/>
    </source>
</evidence>
<comment type="caution">
    <text evidence="1">The sequence shown here is derived from an EMBL/GenBank/DDBJ whole genome shotgun (WGS) entry which is preliminary data.</text>
</comment>
<reference evidence="1 2" key="1">
    <citation type="submission" date="2019-03" db="EMBL/GenBank/DDBJ databases">
        <title>Genomic Encyclopedia of Type Strains, Phase III (KMG-III): the genomes of soil and plant-associated and newly described type strains.</title>
        <authorList>
            <person name="Whitman W."/>
        </authorList>
    </citation>
    <scope>NUCLEOTIDE SEQUENCE [LARGE SCALE GENOMIC DNA]</scope>
    <source>
        <strain evidence="1 2">CGMCC 1.7660</strain>
    </source>
</reference>
<sequence>MAWRPKTPTHAGALSGALSRFRTPACRRLAEGYGELLAAKNGAIPGKSDLDLAGFVTAIPHLALCAITRPDRCVYRLAGEKLKQRMGFNPKGRNYYDFVPDERRKFAAEAMHMVIETPCAFRAEIRQTYSTGLFVLVEATGFPLLSAEPGVDGFIIFADQAIGSTEDLDMSVHELRGANVVLRDLIDLGAGVKEDFVDMVWAP</sequence>
<dbReference type="Proteomes" id="UP000295783">
    <property type="component" value="Unassembled WGS sequence"/>
</dbReference>
<organism evidence="1 2">
    <name type="scientific">Dongia mobilis</name>
    <dbReference type="NCBI Taxonomy" id="578943"/>
    <lineage>
        <taxon>Bacteria</taxon>
        <taxon>Pseudomonadati</taxon>
        <taxon>Pseudomonadota</taxon>
        <taxon>Alphaproteobacteria</taxon>
        <taxon>Rhodospirillales</taxon>
        <taxon>Dongiaceae</taxon>
        <taxon>Dongia</taxon>
    </lineage>
</organism>
<gene>
    <name evidence="1" type="ORF">A8950_1307</name>
</gene>
<dbReference type="OrthoDB" id="8478543at2"/>
<name>A0A4R6WPJ9_9PROT</name>
<dbReference type="InterPro" id="IPR035965">
    <property type="entry name" value="PAS-like_dom_sf"/>
</dbReference>
<proteinExistence type="predicted"/>
<dbReference type="EMBL" id="SNYW01000007">
    <property type="protein sequence ID" value="TDQ83025.1"/>
    <property type="molecule type" value="Genomic_DNA"/>
</dbReference>
<dbReference type="AlphaFoldDB" id="A0A4R6WPJ9"/>
<evidence type="ECO:0000313" key="1">
    <source>
        <dbReference type="EMBL" id="TDQ83025.1"/>
    </source>
</evidence>
<protein>
    <submittedName>
        <fullName evidence="1">PAS domain-containing protein</fullName>
    </submittedName>
</protein>
<keyword evidence="2" id="KW-1185">Reference proteome</keyword>
<dbReference type="RefSeq" id="WP_133612818.1">
    <property type="nucleotide sequence ID" value="NZ_SNYW01000007.1"/>
</dbReference>